<dbReference type="PANTHER" id="PTHR12631">
    <property type="entry name" value="ALPHA-L-IDURONIDASE"/>
    <property type="match status" value="1"/>
</dbReference>
<proteinExistence type="predicted"/>
<dbReference type="InterPro" id="IPR017853">
    <property type="entry name" value="GH"/>
</dbReference>
<dbReference type="EMBL" id="CP138858">
    <property type="protein sequence ID" value="WPJ96700.1"/>
    <property type="molecule type" value="Genomic_DNA"/>
</dbReference>
<dbReference type="Gene3D" id="2.60.40.1190">
    <property type="match status" value="1"/>
</dbReference>
<gene>
    <name evidence="2" type="ORF">SH580_03150</name>
</gene>
<dbReference type="SUPFAM" id="SSF51445">
    <property type="entry name" value="(Trans)glycosidases"/>
    <property type="match status" value="1"/>
</dbReference>
<feature type="domain" description="Carbohydrate-binding" evidence="1">
    <location>
        <begin position="950"/>
        <end position="1124"/>
    </location>
</feature>
<sequence length="1296" mass="143422">MNTPIFRLLAIAFYFVLSDGHAQSLLEVGSLDSSVRHYTFERISDVVPDLTGQDSTGLVITHASPYHDDVLQGEVAIDFPKWTEGRWQGKPALTFRSTGNSVMESLFFRTDTDALVVESWVRIHSPQEGDRGRANLFSVGNGFRSGWAISADEAGVYARLGRSQELGGDVNLVAPPLVMNVWHHLVMVLDGQTLRLYCDGELAGEQKFEGAYSQPEPPRGRTALHPEESREGLKIGAQAYRNNTLFFDLDELAIYDSPLSADEIRAHYEQGRPALGPAQQAVRHLAFLTEKSLRDQIEIEIPRDSYGYFEAGSELPVTITLPNEIAEQSAHYVHTRLVRAGEETVLDTQLMMESGIRATTVLVSFPEVHDVYQLFVSISDDKDSLVAREVFPLGVTVPVAPMEERPASSPLGGHEIFTRHIEDLAIGGRIERHIPYLPKAKGTMLPNFDNHLDARVDKALKVGLDMMLTVGPFYDPPHVTPTEKPQWNHWLRAIVDRYKGRVKYWEILNEPNAHGMPPSDYVDVLVTAHDIIRELDPEAKIVGLCGVTTYPEWTEDVLAAGGAGYFDILSFHNYIGRAPVAEWQKYRKIERTKTILKEYLDEVPPLWNTECGIHQPRRIDGRPLTEEDLLARYPRARQLSDGVVIVSADAIALTTEAVGAAWQTQAILLDCALGVEKWFMLMGSSVFYPHPGGSAGAPSLKGIAYAALASVLTTQESVELIPLSVSTAAAVRVTDLDGSQTAALFANGPSSRSFIVAREGLYHGMDYLGNPLTWKSEGNILTINLGREPVYVFDITSEFREAPFLAFEEFPSLLSPGEQESGFVRVRNLLSEELNARLSLVSAGSEFSYDPTVKIPAGAEELIPFTLTAGALARGEHMVRASLDREETELASSELTFASEGVARGIPLVEYEIELDGDGAEWTSLAAEVADTADKVYIGRPPVGYYDPNSWQGPSDLSFAVKTAWRENDGIYFYIEVQDDHFKPVAEGDVHRAYLQDALEFFFDGRALAEQTPVYSPGVEQNAIVPVRSGELAPAHVQRFGRFDPIINIDAVGKQTEYGYVLEGRIRPTQEAAFQLQAGTRIGMDFVFDDAKVDEMTRRVQMALHGSSRNNLDSSEFGRYYLMGEGVHESKNLLLNPTLESNEEGRIEAWLFRNPSKNPDGNIQGGVTVEDGKTALWIESTHPDRGAGQWNQVMPVAGGAALEASFQMKGVLDGECKWAPGGAGVFFLDAKGKWLKWERIAQSEPTGEWGSYRLMFQAPEEAVAMGLRLTLSTKEVQGAVKFFYTDMQLHEVPSKN</sequence>
<dbReference type="Gene3D" id="2.60.120.260">
    <property type="entry name" value="Galactose-binding domain-like"/>
    <property type="match status" value="1"/>
</dbReference>
<dbReference type="CDD" id="cd00241">
    <property type="entry name" value="DOMON_like"/>
    <property type="match status" value="1"/>
</dbReference>
<dbReference type="InterPro" id="IPR051923">
    <property type="entry name" value="Glycosyl_Hydrolase_39"/>
</dbReference>
<dbReference type="InterPro" id="IPR010502">
    <property type="entry name" value="Carb-bd_dom_fam9"/>
</dbReference>
<name>A0ABZ0RP09_9BACT</name>
<reference evidence="2 3" key="1">
    <citation type="submission" date="2023-11" db="EMBL/GenBank/DDBJ databases">
        <title>Coraliomargarita sp. nov., isolated from marine algae.</title>
        <authorList>
            <person name="Lee J.K."/>
            <person name="Baek J.H."/>
            <person name="Kim J.M."/>
            <person name="Choi D.G."/>
            <person name="Jeon C.O."/>
        </authorList>
    </citation>
    <scope>NUCLEOTIDE SEQUENCE [LARGE SCALE GENOMIC DNA]</scope>
    <source>
        <strain evidence="2 3">J2-16</strain>
    </source>
</reference>
<evidence type="ECO:0000313" key="2">
    <source>
        <dbReference type="EMBL" id="WPJ96700.1"/>
    </source>
</evidence>
<dbReference type="Pfam" id="PF06452">
    <property type="entry name" value="CBM9_1"/>
    <property type="match status" value="1"/>
</dbReference>
<dbReference type="Gene3D" id="3.20.20.80">
    <property type="entry name" value="Glycosidases"/>
    <property type="match status" value="1"/>
</dbReference>
<dbReference type="SUPFAM" id="SSF49899">
    <property type="entry name" value="Concanavalin A-like lectins/glucanases"/>
    <property type="match status" value="1"/>
</dbReference>
<dbReference type="SUPFAM" id="SSF49344">
    <property type="entry name" value="CBD9-like"/>
    <property type="match status" value="1"/>
</dbReference>
<protein>
    <submittedName>
        <fullName evidence="2">LamG-like jellyroll fold domain-containing protein</fullName>
    </submittedName>
</protein>
<evidence type="ECO:0000313" key="3">
    <source>
        <dbReference type="Proteomes" id="UP001324993"/>
    </source>
</evidence>
<keyword evidence="3" id="KW-1185">Reference proteome</keyword>
<dbReference type="InterPro" id="IPR013320">
    <property type="entry name" value="ConA-like_dom_sf"/>
</dbReference>
<dbReference type="Gene3D" id="2.60.120.200">
    <property type="match status" value="1"/>
</dbReference>
<organism evidence="2 3">
    <name type="scientific">Coraliomargarita algicola</name>
    <dbReference type="NCBI Taxonomy" id="3092156"/>
    <lineage>
        <taxon>Bacteria</taxon>
        <taxon>Pseudomonadati</taxon>
        <taxon>Verrucomicrobiota</taxon>
        <taxon>Opitutia</taxon>
        <taxon>Puniceicoccales</taxon>
        <taxon>Coraliomargaritaceae</taxon>
        <taxon>Coraliomargarita</taxon>
    </lineage>
</organism>
<accession>A0ABZ0RP09</accession>
<dbReference type="RefSeq" id="WP_319833557.1">
    <property type="nucleotide sequence ID" value="NZ_CP138858.1"/>
</dbReference>
<dbReference type="Proteomes" id="UP001324993">
    <property type="component" value="Chromosome"/>
</dbReference>
<dbReference type="PANTHER" id="PTHR12631:SF10">
    <property type="entry name" value="BETA-XYLOSIDASE-LIKE PROTEIN-RELATED"/>
    <property type="match status" value="1"/>
</dbReference>
<dbReference type="Pfam" id="PF13385">
    <property type="entry name" value="Laminin_G_3"/>
    <property type="match status" value="1"/>
</dbReference>
<evidence type="ECO:0000259" key="1">
    <source>
        <dbReference type="Pfam" id="PF06452"/>
    </source>
</evidence>